<keyword evidence="2" id="KW-0378">Hydrolase</keyword>
<evidence type="ECO:0000313" key="2">
    <source>
        <dbReference type="EMBL" id="HGT41197.1"/>
    </source>
</evidence>
<reference evidence="2" key="1">
    <citation type="journal article" date="2020" name="mSystems">
        <title>Genome- and Community-Level Interaction Insights into Carbon Utilization and Element Cycling Functions of Hydrothermarchaeota in Hydrothermal Sediment.</title>
        <authorList>
            <person name="Zhou Z."/>
            <person name="Liu Y."/>
            <person name="Xu W."/>
            <person name="Pan J."/>
            <person name="Luo Z.H."/>
            <person name="Li M."/>
        </authorList>
    </citation>
    <scope>NUCLEOTIDE SEQUENCE [LARGE SCALE GENOMIC DNA]</scope>
    <source>
        <strain evidence="2">SpSt-508</strain>
    </source>
</reference>
<dbReference type="InterPro" id="IPR001279">
    <property type="entry name" value="Metallo-B-lactamas"/>
</dbReference>
<dbReference type="InterPro" id="IPR050855">
    <property type="entry name" value="NDM-1-like"/>
</dbReference>
<dbReference type="EMBL" id="DSVQ01000019">
    <property type="protein sequence ID" value="HGT41197.1"/>
    <property type="molecule type" value="Genomic_DNA"/>
</dbReference>
<accession>A0A7C4LQU9</accession>
<dbReference type="InterPro" id="IPR036866">
    <property type="entry name" value="RibonucZ/Hydroxyglut_hydro"/>
</dbReference>
<dbReference type="AlphaFoldDB" id="A0A7C4LQU9"/>
<dbReference type="GO" id="GO:0016787">
    <property type="term" value="F:hydrolase activity"/>
    <property type="evidence" value="ECO:0007669"/>
    <property type="project" value="UniProtKB-KW"/>
</dbReference>
<gene>
    <name evidence="2" type="ORF">ENS64_18270</name>
</gene>
<name>A0A7C4LQU9_9PLAN</name>
<dbReference type="Pfam" id="PF00753">
    <property type="entry name" value="Lactamase_B"/>
    <property type="match status" value="1"/>
</dbReference>
<protein>
    <submittedName>
        <fullName evidence="2">MBL fold metallo-hydrolase</fullName>
    </submittedName>
</protein>
<organism evidence="2">
    <name type="scientific">Schlesneria paludicola</name>
    <dbReference type="NCBI Taxonomy" id="360056"/>
    <lineage>
        <taxon>Bacteria</taxon>
        <taxon>Pseudomonadati</taxon>
        <taxon>Planctomycetota</taxon>
        <taxon>Planctomycetia</taxon>
        <taxon>Planctomycetales</taxon>
        <taxon>Planctomycetaceae</taxon>
        <taxon>Schlesneria</taxon>
    </lineage>
</organism>
<dbReference type="SMART" id="SM00849">
    <property type="entry name" value="Lactamase_B"/>
    <property type="match status" value="1"/>
</dbReference>
<sequence>MREVAPNVWLIESRLPYVVNAYLVGDTLVDCATRHASRRFARELGGRSLARIVLTHAHADHQGLAYALSTRWGIPVYCHEADLPVLRGEVPDPNRSWSNRLLSPLFAGPPCPHAEPLTPVLRFGGFRMVHLPGHTAGSVVFFRDADGVCLCGDVILSVWLPGLGARALEPSRAACDDWRENRRSIRLLWELQPRLLLPGHGPPIENPPVLDRLAEQLRRLEPAPCPAP</sequence>
<evidence type="ECO:0000259" key="1">
    <source>
        <dbReference type="SMART" id="SM00849"/>
    </source>
</evidence>
<dbReference type="CDD" id="cd07721">
    <property type="entry name" value="yflN-like_MBL-fold"/>
    <property type="match status" value="1"/>
</dbReference>
<dbReference type="SUPFAM" id="SSF56281">
    <property type="entry name" value="Metallo-hydrolase/oxidoreductase"/>
    <property type="match status" value="1"/>
</dbReference>
<feature type="domain" description="Metallo-beta-lactamase" evidence="1">
    <location>
        <begin position="18"/>
        <end position="200"/>
    </location>
</feature>
<proteinExistence type="predicted"/>
<dbReference type="Gene3D" id="3.60.15.10">
    <property type="entry name" value="Ribonuclease Z/Hydroxyacylglutathione hydrolase-like"/>
    <property type="match status" value="1"/>
</dbReference>
<comment type="caution">
    <text evidence="2">The sequence shown here is derived from an EMBL/GenBank/DDBJ whole genome shotgun (WGS) entry which is preliminary data.</text>
</comment>
<dbReference type="PANTHER" id="PTHR42951">
    <property type="entry name" value="METALLO-BETA-LACTAMASE DOMAIN-CONTAINING"/>
    <property type="match status" value="1"/>
</dbReference>
<dbReference type="PANTHER" id="PTHR42951:SF17">
    <property type="entry name" value="METALLO-BETA-LACTAMASE DOMAIN-CONTAINING PROTEIN"/>
    <property type="match status" value="1"/>
</dbReference>